<sequence length="125" mass="14194">MFDMAVHMPGSREELELMNFITLYNELRETTLIDGPEFAGVGLEYSHGKTLFGHLMSGYDAGYYCYLTRQQEEEGLSKLLGCDPISSASHGETDLPSPSTNPERRSRLVHGARHRLQLLYRRAKE</sequence>
<keyword evidence="3" id="KW-1185">Reference proteome</keyword>
<evidence type="ECO:0000256" key="1">
    <source>
        <dbReference type="SAM" id="MobiDB-lite"/>
    </source>
</evidence>
<evidence type="ECO:0000313" key="2">
    <source>
        <dbReference type="EMBL" id="PKX96929.1"/>
    </source>
</evidence>
<evidence type="ECO:0000313" key="3">
    <source>
        <dbReference type="Proteomes" id="UP000234474"/>
    </source>
</evidence>
<protein>
    <recommendedName>
        <fullName evidence="4">Mitochondrial intermediate peptidase</fullName>
    </recommendedName>
</protein>
<evidence type="ECO:0008006" key="4">
    <source>
        <dbReference type="Google" id="ProtNLM"/>
    </source>
</evidence>
<dbReference type="AlphaFoldDB" id="A0A2I1CH29"/>
<feature type="compositionally biased region" description="Polar residues" evidence="1">
    <location>
        <begin position="87"/>
        <end position="101"/>
    </location>
</feature>
<proteinExistence type="predicted"/>
<dbReference type="VEuPathDB" id="FungiDB:P174DRAFT_428425"/>
<dbReference type="GeneID" id="36532836"/>
<dbReference type="InterPro" id="IPR024077">
    <property type="entry name" value="Neurolysin/TOP_dom2"/>
</dbReference>
<feature type="region of interest" description="Disordered" evidence="1">
    <location>
        <begin position="87"/>
        <end position="109"/>
    </location>
</feature>
<dbReference type="Gene3D" id="1.10.1370.10">
    <property type="entry name" value="Neurolysin, domain 3"/>
    <property type="match status" value="1"/>
</dbReference>
<name>A0A2I1CH29_ASPN1</name>
<gene>
    <name evidence="2" type="ORF">P174DRAFT_428425</name>
</gene>
<dbReference type="STRING" id="1392255.A0A2I1CH29"/>
<accession>A0A2I1CH29</accession>
<dbReference type="Proteomes" id="UP000234474">
    <property type="component" value="Unassembled WGS sequence"/>
</dbReference>
<dbReference type="RefSeq" id="XP_024685524.1">
    <property type="nucleotide sequence ID" value="XM_024825511.1"/>
</dbReference>
<dbReference type="EMBL" id="MSZS01000002">
    <property type="protein sequence ID" value="PKX96929.1"/>
    <property type="molecule type" value="Genomic_DNA"/>
</dbReference>
<organism evidence="2 3">
    <name type="scientific">Aspergillus novofumigatus (strain IBT 16806)</name>
    <dbReference type="NCBI Taxonomy" id="1392255"/>
    <lineage>
        <taxon>Eukaryota</taxon>
        <taxon>Fungi</taxon>
        <taxon>Dikarya</taxon>
        <taxon>Ascomycota</taxon>
        <taxon>Pezizomycotina</taxon>
        <taxon>Eurotiomycetes</taxon>
        <taxon>Eurotiomycetidae</taxon>
        <taxon>Eurotiales</taxon>
        <taxon>Aspergillaceae</taxon>
        <taxon>Aspergillus</taxon>
        <taxon>Aspergillus subgen. Fumigati</taxon>
    </lineage>
</organism>
<dbReference type="OrthoDB" id="534666at2759"/>
<comment type="caution">
    <text evidence="2">The sequence shown here is derived from an EMBL/GenBank/DDBJ whole genome shotgun (WGS) entry which is preliminary data.</text>
</comment>
<dbReference type="SUPFAM" id="SSF55486">
    <property type="entry name" value="Metalloproteases ('zincins'), catalytic domain"/>
    <property type="match status" value="1"/>
</dbReference>
<reference evidence="3" key="1">
    <citation type="journal article" date="2018" name="Proc. Natl. Acad. Sci. U.S.A.">
        <title>Linking secondary metabolites to gene clusters through genome sequencing of six diverse Aspergillus species.</title>
        <authorList>
            <person name="Kaerboelling I."/>
            <person name="Vesth T.C."/>
            <person name="Frisvad J.C."/>
            <person name="Nybo J.L."/>
            <person name="Theobald S."/>
            <person name="Kuo A."/>
            <person name="Bowyer P."/>
            <person name="Matsuda Y."/>
            <person name="Mondo S."/>
            <person name="Lyhne E.K."/>
            <person name="Kogle M.E."/>
            <person name="Clum A."/>
            <person name="Lipzen A."/>
            <person name="Salamov A."/>
            <person name="Ngan C.Y."/>
            <person name="Daum C."/>
            <person name="Chiniquy J."/>
            <person name="Barry K."/>
            <person name="LaButti K."/>
            <person name="Haridas S."/>
            <person name="Simmons B.A."/>
            <person name="Magnuson J.K."/>
            <person name="Mortensen U.H."/>
            <person name="Larsen T.O."/>
            <person name="Grigoriev I.V."/>
            <person name="Baker S.E."/>
            <person name="Andersen M.R."/>
        </authorList>
    </citation>
    <scope>NUCLEOTIDE SEQUENCE [LARGE SCALE GENOMIC DNA]</scope>
    <source>
        <strain evidence="3">IBT 16806</strain>
    </source>
</reference>